<evidence type="ECO:0000313" key="1">
    <source>
        <dbReference type="EMBL" id="KSU84884.1"/>
    </source>
</evidence>
<evidence type="ECO:0008006" key="3">
    <source>
        <dbReference type="Google" id="ProtNLM"/>
    </source>
</evidence>
<name>A0A0V8JD75_9BACL</name>
<evidence type="ECO:0000313" key="2">
    <source>
        <dbReference type="Proteomes" id="UP000054099"/>
    </source>
</evidence>
<dbReference type="Gene3D" id="3.90.550.10">
    <property type="entry name" value="Spore Coat Polysaccharide Biosynthesis Protein SpsA, Chain A"/>
    <property type="match status" value="1"/>
</dbReference>
<gene>
    <name evidence="1" type="ORF">AS030_04980</name>
</gene>
<comment type="caution">
    <text evidence="1">The sequence shown here is derived from an EMBL/GenBank/DDBJ whole genome shotgun (WGS) entry which is preliminary data.</text>
</comment>
<keyword evidence="2" id="KW-1185">Reference proteome</keyword>
<dbReference type="EMBL" id="LNQN01000001">
    <property type="protein sequence ID" value="KSU84884.1"/>
    <property type="molecule type" value="Genomic_DNA"/>
</dbReference>
<proteinExistence type="predicted"/>
<dbReference type="SUPFAM" id="SSF53448">
    <property type="entry name" value="Nucleotide-diphospho-sugar transferases"/>
    <property type="match status" value="1"/>
</dbReference>
<protein>
    <recommendedName>
        <fullName evidence="3">Glycosyl transferase</fullName>
    </recommendedName>
</protein>
<dbReference type="OrthoDB" id="186344at2"/>
<sequence>MIFCTSVCMNHLAMAKALAQSIKRHHPESKMVVCLIEKHLPVSVDGLDLFDEIVLAKDMGYLHFEQTIFKYSQYETAGFSKGQLFRYIFQKYAKEENVVYLDSDTLVFGPFIEVEDALRLHSIVLTPHILNSVKNPAYLFGEFALLNSGNFNTGFIALKRSKESLEFLDWYCYRLNHYCYTDPPRGLFNEQKWMDLVPVFFDKVMNVKHPGYNVAYWNLFERNITQTSGNYMVNDQPLRFFHFSGLAFITDTLYLINNETTTHGINILNKYQRLLEDHGHRDLLNIPWSYDYFDNGRMISDQIRTIYKNNHLAQSEIINPFSEDRRAFKKYKD</sequence>
<dbReference type="RefSeq" id="WP_061969060.1">
    <property type="nucleotide sequence ID" value="NZ_FMAV01000001.1"/>
</dbReference>
<accession>A0A0V8JD75</accession>
<organism evidence="1 2">
    <name type="scientific">Fictibacillus enclensis</name>
    <dbReference type="NCBI Taxonomy" id="1017270"/>
    <lineage>
        <taxon>Bacteria</taxon>
        <taxon>Bacillati</taxon>
        <taxon>Bacillota</taxon>
        <taxon>Bacilli</taxon>
        <taxon>Bacillales</taxon>
        <taxon>Fictibacillaceae</taxon>
        <taxon>Fictibacillus</taxon>
    </lineage>
</organism>
<dbReference type="Proteomes" id="UP000054099">
    <property type="component" value="Unassembled WGS sequence"/>
</dbReference>
<dbReference type="InterPro" id="IPR029044">
    <property type="entry name" value="Nucleotide-diphossugar_trans"/>
</dbReference>
<dbReference type="AlphaFoldDB" id="A0A0V8JD75"/>
<reference evidence="1 2" key="1">
    <citation type="journal article" date="2014" name="Antonie Van Leeuwenhoek">
        <title>Fictibacillus enclensis sp. nov., isolated from marine sediment.</title>
        <authorList>
            <person name="Dastager S.G."/>
            <person name="Mawlankar R."/>
            <person name="Srinivasan K."/>
            <person name="Tang S.K."/>
            <person name="Lee J.C."/>
            <person name="Ramana V.V."/>
            <person name="Shouche Y.S."/>
        </authorList>
    </citation>
    <scope>NUCLEOTIDE SEQUENCE [LARGE SCALE GENOMIC DNA]</scope>
    <source>
        <strain evidence="1 2">NIO-1003</strain>
    </source>
</reference>